<dbReference type="SMART" id="SM00174">
    <property type="entry name" value="RHO"/>
    <property type="match status" value="1"/>
</dbReference>
<evidence type="ECO:0000256" key="2">
    <source>
        <dbReference type="ARBA" id="ARBA00023134"/>
    </source>
</evidence>
<evidence type="ECO:0008006" key="5">
    <source>
        <dbReference type="Google" id="ProtNLM"/>
    </source>
</evidence>
<evidence type="ECO:0000256" key="1">
    <source>
        <dbReference type="ARBA" id="ARBA00022741"/>
    </source>
</evidence>
<keyword evidence="1" id="KW-0547">Nucleotide-binding</keyword>
<dbReference type="GO" id="GO:0005525">
    <property type="term" value="F:GTP binding"/>
    <property type="evidence" value="ECO:0007669"/>
    <property type="project" value="UniProtKB-KW"/>
</dbReference>
<name>A0A433SYU8_ELYCH</name>
<dbReference type="InterPro" id="IPR003578">
    <property type="entry name" value="Small_GTPase_Rho"/>
</dbReference>
<dbReference type="GO" id="GO:0007264">
    <property type="term" value="P:small GTPase-mediated signal transduction"/>
    <property type="evidence" value="ECO:0007669"/>
    <property type="project" value="InterPro"/>
</dbReference>
<protein>
    <recommendedName>
        <fullName evidence="5">Small monomeric GTPase</fullName>
    </recommendedName>
</protein>
<dbReference type="AlphaFoldDB" id="A0A433SYU8"/>
<dbReference type="PROSITE" id="PS51419">
    <property type="entry name" value="RAB"/>
    <property type="match status" value="1"/>
</dbReference>
<dbReference type="STRING" id="188477.A0A433SYU8"/>
<gene>
    <name evidence="3" type="ORF">EGW08_017756</name>
</gene>
<dbReference type="Proteomes" id="UP000271974">
    <property type="component" value="Unassembled WGS sequence"/>
</dbReference>
<organism evidence="3 4">
    <name type="scientific">Elysia chlorotica</name>
    <name type="common">Eastern emerald elysia</name>
    <name type="synonym">Sea slug</name>
    <dbReference type="NCBI Taxonomy" id="188477"/>
    <lineage>
        <taxon>Eukaryota</taxon>
        <taxon>Metazoa</taxon>
        <taxon>Spiralia</taxon>
        <taxon>Lophotrochozoa</taxon>
        <taxon>Mollusca</taxon>
        <taxon>Gastropoda</taxon>
        <taxon>Heterobranchia</taxon>
        <taxon>Euthyneura</taxon>
        <taxon>Panpulmonata</taxon>
        <taxon>Sacoglossa</taxon>
        <taxon>Placobranchoidea</taxon>
        <taxon>Plakobranchidae</taxon>
        <taxon>Elysia</taxon>
    </lineage>
</organism>
<dbReference type="SUPFAM" id="SSF52540">
    <property type="entry name" value="P-loop containing nucleoside triphosphate hydrolases"/>
    <property type="match status" value="1"/>
</dbReference>
<evidence type="ECO:0000313" key="4">
    <source>
        <dbReference type="Proteomes" id="UP000271974"/>
    </source>
</evidence>
<dbReference type="Pfam" id="PF00071">
    <property type="entry name" value="Ras"/>
    <property type="match status" value="1"/>
</dbReference>
<proteinExistence type="predicted"/>
<dbReference type="InterPro" id="IPR027417">
    <property type="entry name" value="P-loop_NTPase"/>
</dbReference>
<sequence>MATKMADKVKVKCVIVGDGGVGKRSLVTRFCKNTFYTDYVSSDPDMPTVDLRVGKSDLSMELLVLTGQQDGDKLRAVFYPGTDVFLLCFDIANKDSVDRCLSVCLSCLSVRLSVC</sequence>
<reference evidence="3 4" key="1">
    <citation type="submission" date="2019-01" db="EMBL/GenBank/DDBJ databases">
        <title>A draft genome assembly of the solar-powered sea slug Elysia chlorotica.</title>
        <authorList>
            <person name="Cai H."/>
            <person name="Li Q."/>
            <person name="Fang X."/>
            <person name="Li J."/>
            <person name="Curtis N.E."/>
            <person name="Altenburger A."/>
            <person name="Shibata T."/>
            <person name="Feng M."/>
            <person name="Maeda T."/>
            <person name="Schwartz J.A."/>
            <person name="Shigenobu S."/>
            <person name="Lundholm N."/>
            <person name="Nishiyama T."/>
            <person name="Yang H."/>
            <person name="Hasebe M."/>
            <person name="Li S."/>
            <person name="Pierce S.K."/>
            <person name="Wang J."/>
        </authorList>
    </citation>
    <scope>NUCLEOTIDE SEQUENCE [LARGE SCALE GENOMIC DNA]</scope>
    <source>
        <strain evidence="3">EC2010</strain>
        <tissue evidence="3">Whole organism of an adult</tissue>
    </source>
</reference>
<feature type="non-terminal residue" evidence="3">
    <location>
        <position position="115"/>
    </location>
</feature>
<dbReference type="InterPro" id="IPR001806">
    <property type="entry name" value="Small_GTPase"/>
</dbReference>
<dbReference type="PANTHER" id="PTHR24072">
    <property type="entry name" value="RHO FAMILY GTPASE"/>
    <property type="match status" value="1"/>
</dbReference>
<accession>A0A433SYU8</accession>
<keyword evidence="2" id="KW-0342">GTP-binding</keyword>
<dbReference type="GO" id="GO:0003924">
    <property type="term" value="F:GTPase activity"/>
    <property type="evidence" value="ECO:0007669"/>
    <property type="project" value="InterPro"/>
</dbReference>
<keyword evidence="4" id="KW-1185">Reference proteome</keyword>
<dbReference type="Gene3D" id="3.40.50.300">
    <property type="entry name" value="P-loop containing nucleotide triphosphate hydrolases"/>
    <property type="match status" value="1"/>
</dbReference>
<comment type="caution">
    <text evidence="3">The sequence shown here is derived from an EMBL/GenBank/DDBJ whole genome shotgun (WGS) entry which is preliminary data.</text>
</comment>
<dbReference type="EMBL" id="RQTK01000827">
    <property type="protein sequence ID" value="RUS74481.1"/>
    <property type="molecule type" value="Genomic_DNA"/>
</dbReference>
<dbReference type="OrthoDB" id="8830751at2759"/>
<evidence type="ECO:0000313" key="3">
    <source>
        <dbReference type="EMBL" id="RUS74481.1"/>
    </source>
</evidence>